<dbReference type="HOGENOM" id="CLU_064548_7_0_0"/>
<dbReference type="NCBIfam" id="TIGR00009">
    <property type="entry name" value="L28"/>
    <property type="match status" value="1"/>
</dbReference>
<dbReference type="InterPro" id="IPR001383">
    <property type="entry name" value="Ribosomal_bL28_bact-type"/>
</dbReference>
<dbReference type="eggNOG" id="COG0227">
    <property type="taxonomic scope" value="Bacteria"/>
</dbReference>
<dbReference type="Proteomes" id="UP000006804">
    <property type="component" value="Chromosome"/>
</dbReference>
<protein>
    <recommendedName>
        <fullName evidence="4 5">Large ribosomal subunit protein bL28</fullName>
    </recommendedName>
</protein>
<dbReference type="HAMAP" id="MF_00373">
    <property type="entry name" value="Ribosomal_bL28"/>
    <property type="match status" value="1"/>
</dbReference>
<proteinExistence type="inferred from homology"/>
<reference evidence="6 7" key="1">
    <citation type="submission" date="2010-11" db="EMBL/GenBank/DDBJ databases">
        <title>The complete genome of Thermotoga thermarum DSM 5069.</title>
        <authorList>
            <consortium name="US DOE Joint Genome Institute (JGI-PGF)"/>
            <person name="Lucas S."/>
            <person name="Copeland A."/>
            <person name="Lapidus A."/>
            <person name="Bruce D."/>
            <person name="Goodwin L."/>
            <person name="Pitluck S."/>
            <person name="Kyrpides N."/>
            <person name="Mavromatis K."/>
            <person name="Ivanova N."/>
            <person name="Zeytun A."/>
            <person name="Brettin T."/>
            <person name="Detter J.C."/>
            <person name="Tapia R."/>
            <person name="Han C."/>
            <person name="Land M."/>
            <person name="Hauser L."/>
            <person name="Markowitz V."/>
            <person name="Cheng J.-F."/>
            <person name="Hugenholtz P."/>
            <person name="Woyke T."/>
            <person name="Wu D."/>
            <person name="Spring S."/>
            <person name="Schroeder M."/>
            <person name="Brambilla E."/>
            <person name="Klenk H.-P."/>
            <person name="Eisen J.A."/>
        </authorList>
    </citation>
    <scope>NUCLEOTIDE SEQUENCE [LARGE SCALE GENOMIC DNA]</scope>
    <source>
        <strain evidence="6 7">DSM 5069</strain>
    </source>
</reference>
<keyword evidence="7" id="KW-1185">Reference proteome</keyword>
<dbReference type="InterPro" id="IPR037147">
    <property type="entry name" value="Ribosomal_bL28_sf"/>
</dbReference>
<evidence type="ECO:0000256" key="2">
    <source>
        <dbReference type="ARBA" id="ARBA00022980"/>
    </source>
</evidence>
<dbReference type="PATRIC" id="fig|688269.3.peg.346"/>
<dbReference type="AlphaFoldDB" id="F7YVC7"/>
<evidence type="ECO:0000256" key="1">
    <source>
        <dbReference type="ARBA" id="ARBA00008760"/>
    </source>
</evidence>
<dbReference type="InterPro" id="IPR050096">
    <property type="entry name" value="Bacterial_rp_bL28"/>
</dbReference>
<dbReference type="GO" id="GO:1990904">
    <property type="term" value="C:ribonucleoprotein complex"/>
    <property type="evidence" value="ECO:0007669"/>
    <property type="project" value="UniProtKB-KW"/>
</dbReference>
<dbReference type="SUPFAM" id="SSF143800">
    <property type="entry name" value="L28p-like"/>
    <property type="match status" value="1"/>
</dbReference>
<accession>F7YVC7</accession>
<evidence type="ECO:0000256" key="5">
    <source>
        <dbReference type="HAMAP-Rule" id="MF_00373"/>
    </source>
</evidence>
<keyword evidence="2 5" id="KW-0689">Ribosomal protein</keyword>
<dbReference type="Gene3D" id="2.30.170.40">
    <property type="entry name" value="Ribosomal protein L28/L24"/>
    <property type="match status" value="1"/>
</dbReference>
<comment type="similarity">
    <text evidence="1 5">Belongs to the bacterial ribosomal protein bL28 family.</text>
</comment>
<dbReference type="EMBL" id="CP002351">
    <property type="protein sequence ID" value="AEH50430.1"/>
    <property type="molecule type" value="Genomic_DNA"/>
</dbReference>
<dbReference type="OrthoDB" id="9805609at2"/>
<name>F7YVC7_9THEM</name>
<keyword evidence="3 5" id="KW-0687">Ribonucleoprotein</keyword>
<dbReference type="PANTHER" id="PTHR39080">
    <property type="entry name" value="50S RIBOSOMAL PROTEIN L28"/>
    <property type="match status" value="1"/>
</dbReference>
<evidence type="ECO:0000313" key="7">
    <source>
        <dbReference type="Proteomes" id="UP000006804"/>
    </source>
</evidence>
<dbReference type="InterPro" id="IPR034704">
    <property type="entry name" value="Ribosomal_bL28/bL31-like_sf"/>
</dbReference>
<gene>
    <name evidence="5" type="primary">rpmB</name>
    <name evidence="6" type="ORF">Theth_0335</name>
</gene>
<sequence>MAKRCEICGKGPVAGKTISHSNKHNPRMFRPNIQKVRVRMEDGTIKTMKVCAKCLKAGKVQRVTAA</sequence>
<dbReference type="GO" id="GO:0003735">
    <property type="term" value="F:structural constituent of ribosome"/>
    <property type="evidence" value="ECO:0007669"/>
    <property type="project" value="InterPro"/>
</dbReference>
<dbReference type="KEGG" id="tta:Theth_0335"/>
<dbReference type="PANTHER" id="PTHR39080:SF1">
    <property type="entry name" value="LARGE RIBOSOMAL SUBUNIT PROTEIN BL28A"/>
    <property type="match status" value="1"/>
</dbReference>
<evidence type="ECO:0000313" key="6">
    <source>
        <dbReference type="EMBL" id="AEH50430.1"/>
    </source>
</evidence>
<evidence type="ECO:0000256" key="4">
    <source>
        <dbReference type="ARBA" id="ARBA00035174"/>
    </source>
</evidence>
<dbReference type="RefSeq" id="WP_013931653.1">
    <property type="nucleotide sequence ID" value="NC_015707.1"/>
</dbReference>
<dbReference type="Pfam" id="PF00830">
    <property type="entry name" value="Ribosomal_L28"/>
    <property type="match status" value="1"/>
</dbReference>
<dbReference type="GO" id="GO:0006412">
    <property type="term" value="P:translation"/>
    <property type="evidence" value="ECO:0007669"/>
    <property type="project" value="UniProtKB-UniRule"/>
</dbReference>
<dbReference type="InterPro" id="IPR026569">
    <property type="entry name" value="Ribosomal_bL28"/>
</dbReference>
<organism evidence="6 7">
    <name type="scientific">Pseudothermotoga thermarum DSM 5069</name>
    <dbReference type="NCBI Taxonomy" id="688269"/>
    <lineage>
        <taxon>Bacteria</taxon>
        <taxon>Thermotogati</taxon>
        <taxon>Thermotogota</taxon>
        <taxon>Thermotogae</taxon>
        <taxon>Thermotogales</taxon>
        <taxon>Thermotogaceae</taxon>
        <taxon>Pseudothermotoga</taxon>
    </lineage>
</organism>
<dbReference type="STRING" id="688269.Theth_0335"/>
<dbReference type="GO" id="GO:0005840">
    <property type="term" value="C:ribosome"/>
    <property type="evidence" value="ECO:0007669"/>
    <property type="project" value="UniProtKB-KW"/>
</dbReference>
<evidence type="ECO:0000256" key="3">
    <source>
        <dbReference type="ARBA" id="ARBA00023274"/>
    </source>
</evidence>